<dbReference type="GeneID" id="20232045"/>
<feature type="non-terminal residue" evidence="1">
    <location>
        <position position="51"/>
    </location>
</feature>
<sequence>MPSYNKLHLHNVKLLHTSSSQCQAITNFIFTMSSYYILRLHNVKLLHTSSS</sequence>
<dbReference type="OrthoDB" id="6139853at2759"/>
<name>V4BS09_LOTGI</name>
<evidence type="ECO:0000313" key="2">
    <source>
        <dbReference type="Proteomes" id="UP000030746"/>
    </source>
</evidence>
<dbReference type="RefSeq" id="XP_009057762.1">
    <property type="nucleotide sequence ID" value="XM_009059514.1"/>
</dbReference>
<protein>
    <submittedName>
        <fullName evidence="1">Uncharacterized protein</fullName>
    </submittedName>
</protein>
<keyword evidence="2" id="KW-1185">Reference proteome</keyword>
<dbReference type="EMBL" id="KB202237">
    <property type="protein sequence ID" value="ESO91709.1"/>
    <property type="molecule type" value="Genomic_DNA"/>
</dbReference>
<evidence type="ECO:0000313" key="1">
    <source>
        <dbReference type="EMBL" id="ESO91709.1"/>
    </source>
</evidence>
<dbReference type="KEGG" id="lgi:LOTGIDRAFT_121928"/>
<dbReference type="AlphaFoldDB" id="V4BS09"/>
<dbReference type="HOGENOM" id="CLU_3112410_0_0_1"/>
<organism evidence="1 2">
    <name type="scientific">Lottia gigantea</name>
    <name type="common">Giant owl limpet</name>
    <dbReference type="NCBI Taxonomy" id="225164"/>
    <lineage>
        <taxon>Eukaryota</taxon>
        <taxon>Metazoa</taxon>
        <taxon>Spiralia</taxon>
        <taxon>Lophotrochozoa</taxon>
        <taxon>Mollusca</taxon>
        <taxon>Gastropoda</taxon>
        <taxon>Patellogastropoda</taxon>
        <taxon>Lottioidea</taxon>
        <taxon>Lottiidae</taxon>
        <taxon>Lottia</taxon>
    </lineage>
</organism>
<gene>
    <name evidence="1" type="ORF">LOTGIDRAFT_121928</name>
</gene>
<reference evidence="1 2" key="1">
    <citation type="journal article" date="2013" name="Nature">
        <title>Insights into bilaterian evolution from three spiralian genomes.</title>
        <authorList>
            <person name="Simakov O."/>
            <person name="Marletaz F."/>
            <person name="Cho S.J."/>
            <person name="Edsinger-Gonzales E."/>
            <person name="Havlak P."/>
            <person name="Hellsten U."/>
            <person name="Kuo D.H."/>
            <person name="Larsson T."/>
            <person name="Lv J."/>
            <person name="Arendt D."/>
            <person name="Savage R."/>
            <person name="Osoegawa K."/>
            <person name="de Jong P."/>
            <person name="Grimwood J."/>
            <person name="Chapman J.A."/>
            <person name="Shapiro H."/>
            <person name="Aerts A."/>
            <person name="Otillar R.P."/>
            <person name="Terry A.Y."/>
            <person name="Boore J.L."/>
            <person name="Grigoriev I.V."/>
            <person name="Lindberg D.R."/>
            <person name="Seaver E.C."/>
            <person name="Weisblat D.A."/>
            <person name="Putnam N.H."/>
            <person name="Rokhsar D.S."/>
        </authorList>
    </citation>
    <scope>NUCLEOTIDE SEQUENCE [LARGE SCALE GENOMIC DNA]</scope>
</reference>
<dbReference type="Proteomes" id="UP000030746">
    <property type="component" value="Unassembled WGS sequence"/>
</dbReference>
<proteinExistence type="predicted"/>
<accession>V4BS09</accession>
<dbReference type="CTD" id="20232045"/>